<sequence>MPKLSLVLLVYSLVIRCAWANLQLPHPNNQPSSCEWDSWYLGAKLDSVWVCLKFFVGKLELNDLNQYMWPRCKIFP</sequence>
<dbReference type="AlphaFoldDB" id="A0A2P2J4H9"/>
<name>A0A2P2J4H9_RHIMU</name>
<organism evidence="2">
    <name type="scientific">Rhizophora mucronata</name>
    <name type="common">Asiatic mangrove</name>
    <dbReference type="NCBI Taxonomy" id="61149"/>
    <lineage>
        <taxon>Eukaryota</taxon>
        <taxon>Viridiplantae</taxon>
        <taxon>Streptophyta</taxon>
        <taxon>Embryophyta</taxon>
        <taxon>Tracheophyta</taxon>
        <taxon>Spermatophyta</taxon>
        <taxon>Magnoliopsida</taxon>
        <taxon>eudicotyledons</taxon>
        <taxon>Gunneridae</taxon>
        <taxon>Pentapetalae</taxon>
        <taxon>rosids</taxon>
        <taxon>fabids</taxon>
        <taxon>Malpighiales</taxon>
        <taxon>Rhizophoraceae</taxon>
        <taxon>Rhizophora</taxon>
    </lineage>
</organism>
<accession>A0A2P2J4H9</accession>
<feature type="signal peptide" evidence="1">
    <location>
        <begin position="1"/>
        <end position="20"/>
    </location>
</feature>
<dbReference type="EMBL" id="GGEC01007901">
    <property type="protein sequence ID" value="MBW88384.1"/>
    <property type="molecule type" value="Transcribed_RNA"/>
</dbReference>
<evidence type="ECO:0000256" key="1">
    <source>
        <dbReference type="SAM" id="SignalP"/>
    </source>
</evidence>
<feature type="chain" id="PRO_5015166542" description="Secreted protein" evidence="1">
    <location>
        <begin position="21"/>
        <end position="76"/>
    </location>
</feature>
<reference evidence="2" key="1">
    <citation type="submission" date="2018-02" db="EMBL/GenBank/DDBJ databases">
        <title>Rhizophora mucronata_Transcriptome.</title>
        <authorList>
            <person name="Meera S.P."/>
            <person name="Sreeshan A."/>
            <person name="Augustine A."/>
        </authorList>
    </citation>
    <scope>NUCLEOTIDE SEQUENCE</scope>
    <source>
        <tissue evidence="2">Leaf</tissue>
    </source>
</reference>
<protein>
    <recommendedName>
        <fullName evidence="3">Secreted protein</fullName>
    </recommendedName>
</protein>
<proteinExistence type="predicted"/>
<evidence type="ECO:0008006" key="3">
    <source>
        <dbReference type="Google" id="ProtNLM"/>
    </source>
</evidence>
<evidence type="ECO:0000313" key="2">
    <source>
        <dbReference type="EMBL" id="MBW88384.1"/>
    </source>
</evidence>
<keyword evidence="1" id="KW-0732">Signal</keyword>